<evidence type="ECO:0000256" key="5">
    <source>
        <dbReference type="ARBA" id="ARBA00022692"/>
    </source>
</evidence>
<evidence type="ECO:0000256" key="6">
    <source>
        <dbReference type="ARBA" id="ARBA00022989"/>
    </source>
</evidence>
<evidence type="ECO:0000313" key="12">
    <source>
        <dbReference type="EMBL" id="QGT79264.1"/>
    </source>
</evidence>
<name>A0A6I6D6Z1_9GAMM</name>
<sequence length="210" mass="23336">MPEAQGKLSRSWPGRALIRLDWLIGWIENIILSGAILLMATINIANVLGDNLLKQGLPFAGEINQALLVIITFVGVAKAARHGRNIRMSAIYDQLRGRWRKGANLIITTGSAAVMFYLAYYAVIYEAQVRSIGQATPSLGIPIWILYLLVPIGLFLAGLQYLLTTVRNLISKELYRSFMEREVYEEADLNAAEGAEQRDDSSIDPSKEAR</sequence>
<gene>
    <name evidence="12" type="ORF">GM160_10395</name>
</gene>
<dbReference type="InterPro" id="IPR007387">
    <property type="entry name" value="TRAP_DctQ"/>
</dbReference>
<comment type="similarity">
    <text evidence="8 9">Belongs to the TRAP transporter small permease family.</text>
</comment>
<feature type="transmembrane region" description="Helical" evidence="9">
    <location>
        <begin position="102"/>
        <end position="123"/>
    </location>
</feature>
<reference evidence="12 13" key="1">
    <citation type="submission" date="2019-11" db="EMBL/GenBank/DDBJ databases">
        <authorList>
            <person name="Zhang J."/>
            <person name="Sun C."/>
        </authorList>
    </citation>
    <scope>NUCLEOTIDE SEQUENCE [LARGE SCALE GENOMIC DNA]</scope>
    <source>
        <strain evidence="13">sp2</strain>
    </source>
</reference>
<evidence type="ECO:0000256" key="7">
    <source>
        <dbReference type="ARBA" id="ARBA00023136"/>
    </source>
</evidence>
<comment type="subunit">
    <text evidence="9">The complex comprises the extracytoplasmic solute receptor protein and the two transmembrane proteins.</text>
</comment>
<keyword evidence="13" id="KW-1185">Reference proteome</keyword>
<evidence type="ECO:0000259" key="11">
    <source>
        <dbReference type="Pfam" id="PF04290"/>
    </source>
</evidence>
<comment type="function">
    <text evidence="9">Part of the tripartite ATP-independent periplasmic (TRAP) transport system.</text>
</comment>
<protein>
    <recommendedName>
        <fullName evidence="9">TRAP transporter small permease protein</fullName>
    </recommendedName>
</protein>
<keyword evidence="2 9" id="KW-0813">Transport</keyword>
<evidence type="ECO:0000256" key="8">
    <source>
        <dbReference type="ARBA" id="ARBA00038436"/>
    </source>
</evidence>
<evidence type="ECO:0000256" key="3">
    <source>
        <dbReference type="ARBA" id="ARBA00022475"/>
    </source>
</evidence>
<evidence type="ECO:0000256" key="9">
    <source>
        <dbReference type="RuleBase" id="RU369079"/>
    </source>
</evidence>
<evidence type="ECO:0000256" key="4">
    <source>
        <dbReference type="ARBA" id="ARBA00022519"/>
    </source>
</evidence>
<feature type="transmembrane region" description="Helical" evidence="9">
    <location>
        <begin position="20"/>
        <end position="43"/>
    </location>
</feature>
<dbReference type="KEGG" id="ghl:GM160_10395"/>
<evidence type="ECO:0000313" key="13">
    <source>
        <dbReference type="Proteomes" id="UP000427716"/>
    </source>
</evidence>
<evidence type="ECO:0000256" key="1">
    <source>
        <dbReference type="ARBA" id="ARBA00004429"/>
    </source>
</evidence>
<keyword evidence="5 9" id="KW-0812">Transmembrane</keyword>
<feature type="domain" description="Tripartite ATP-independent periplasmic transporters DctQ component" evidence="11">
    <location>
        <begin position="40"/>
        <end position="168"/>
    </location>
</feature>
<evidence type="ECO:0000256" key="10">
    <source>
        <dbReference type="SAM" id="MobiDB-lite"/>
    </source>
</evidence>
<dbReference type="Pfam" id="PF04290">
    <property type="entry name" value="DctQ"/>
    <property type="match status" value="1"/>
</dbReference>
<feature type="transmembrane region" description="Helical" evidence="9">
    <location>
        <begin position="143"/>
        <end position="163"/>
    </location>
</feature>
<feature type="region of interest" description="Disordered" evidence="10">
    <location>
        <begin position="190"/>
        <end position="210"/>
    </location>
</feature>
<feature type="transmembrane region" description="Helical" evidence="9">
    <location>
        <begin position="63"/>
        <end position="81"/>
    </location>
</feature>
<keyword evidence="6 9" id="KW-1133">Transmembrane helix</keyword>
<dbReference type="GO" id="GO:0015740">
    <property type="term" value="P:C4-dicarboxylate transport"/>
    <property type="evidence" value="ECO:0007669"/>
    <property type="project" value="TreeGrafter"/>
</dbReference>
<accession>A0A6I6D6Z1</accession>
<dbReference type="GO" id="GO:0022857">
    <property type="term" value="F:transmembrane transporter activity"/>
    <property type="evidence" value="ECO:0007669"/>
    <property type="project" value="UniProtKB-UniRule"/>
</dbReference>
<proteinExistence type="inferred from homology"/>
<keyword evidence="4 9" id="KW-0997">Cell inner membrane</keyword>
<dbReference type="EMBL" id="CP046415">
    <property type="protein sequence ID" value="QGT79264.1"/>
    <property type="molecule type" value="Genomic_DNA"/>
</dbReference>
<keyword evidence="7 9" id="KW-0472">Membrane</keyword>
<dbReference type="PANTHER" id="PTHR35011:SF2">
    <property type="entry name" value="2,3-DIKETO-L-GULONATE TRAP TRANSPORTER SMALL PERMEASE PROTEIN YIAM"/>
    <property type="match status" value="1"/>
</dbReference>
<dbReference type="GO" id="GO:0005886">
    <property type="term" value="C:plasma membrane"/>
    <property type="evidence" value="ECO:0007669"/>
    <property type="project" value="UniProtKB-SubCell"/>
</dbReference>
<feature type="compositionally biased region" description="Basic and acidic residues" evidence="10">
    <location>
        <begin position="195"/>
        <end position="210"/>
    </location>
</feature>
<keyword evidence="3" id="KW-1003">Cell membrane</keyword>
<dbReference type="InterPro" id="IPR055348">
    <property type="entry name" value="DctQ"/>
</dbReference>
<organism evidence="12 13">
    <name type="scientific">Guyparkeria halophila</name>
    <dbReference type="NCBI Taxonomy" id="47960"/>
    <lineage>
        <taxon>Bacteria</taxon>
        <taxon>Pseudomonadati</taxon>
        <taxon>Pseudomonadota</taxon>
        <taxon>Gammaproteobacteria</taxon>
        <taxon>Chromatiales</taxon>
        <taxon>Thioalkalibacteraceae</taxon>
        <taxon>Guyparkeria</taxon>
    </lineage>
</organism>
<evidence type="ECO:0000256" key="2">
    <source>
        <dbReference type="ARBA" id="ARBA00022448"/>
    </source>
</evidence>
<dbReference type="RefSeq" id="WP_156574976.1">
    <property type="nucleotide sequence ID" value="NZ_CP046415.1"/>
</dbReference>
<dbReference type="AlphaFoldDB" id="A0A6I6D6Z1"/>
<dbReference type="PANTHER" id="PTHR35011">
    <property type="entry name" value="2,3-DIKETO-L-GULONATE TRAP TRANSPORTER SMALL PERMEASE PROTEIN YIAM"/>
    <property type="match status" value="1"/>
</dbReference>
<comment type="subcellular location">
    <subcellularLocation>
        <location evidence="1 9">Cell inner membrane</location>
        <topology evidence="1 9">Multi-pass membrane protein</topology>
    </subcellularLocation>
</comment>
<dbReference type="Proteomes" id="UP000427716">
    <property type="component" value="Chromosome"/>
</dbReference>